<dbReference type="EMBL" id="JAEHOE010000101">
    <property type="protein sequence ID" value="KAG2487137.1"/>
    <property type="molecule type" value="Genomic_DNA"/>
</dbReference>
<sequence length="434" mass="43302">MLVATALLAANAAIVVPGASIHAAAELLAAGSDAGDSNGLRHPTDSRRALASDKAPVYGAVHGGNGKGNGLALGVGKDKGKGKGRNLIAGTWDESADGVQQHPLPVFDPTDSRRALASDKAPVYGAVHGGNGKGNGLALGVGKDKGKGKGRNLIAGTWDESADGVQQHPLPVIDSIDSRRALASDKAPVYGAVHGGNGKGNGLALGVGKDKGKGKGRNLIAGTWDESADGVQQHPLPVIDSIDSRHALASDKAPVYGAVHGGNGKGNGLALGVGKDKGKGKGRNLIAGTWDESADVSSHQHPLPVFDPTDSRRALASDKAPVYGAVHGENGKGNGLALGVGKDKGKGKGRNLLAATNAPVDGAERGANGKGNGYALGIGKGKGRNLLAATNAPVYGAERGANGKGNGYALGIGKGKGQGSGRRMLRAGDEGQLE</sequence>
<evidence type="ECO:0000256" key="1">
    <source>
        <dbReference type="SAM" id="MobiDB-lite"/>
    </source>
</evidence>
<comment type="caution">
    <text evidence="3">The sequence shown here is derived from an EMBL/GenBank/DDBJ whole genome shotgun (WGS) entry which is preliminary data.</text>
</comment>
<dbReference type="Proteomes" id="UP000612055">
    <property type="component" value="Unassembled WGS sequence"/>
</dbReference>
<proteinExistence type="predicted"/>
<feature type="signal peptide" evidence="2">
    <location>
        <begin position="1"/>
        <end position="18"/>
    </location>
</feature>
<accession>A0A836BSH4</accession>
<gene>
    <name evidence="3" type="ORF">HYH03_014250</name>
</gene>
<evidence type="ECO:0000313" key="4">
    <source>
        <dbReference type="Proteomes" id="UP000612055"/>
    </source>
</evidence>
<evidence type="ECO:0000256" key="2">
    <source>
        <dbReference type="SAM" id="SignalP"/>
    </source>
</evidence>
<protein>
    <submittedName>
        <fullName evidence="3">Uncharacterized protein</fullName>
    </submittedName>
</protein>
<keyword evidence="2" id="KW-0732">Signal</keyword>
<organism evidence="3 4">
    <name type="scientific">Edaphochlamys debaryana</name>
    <dbReference type="NCBI Taxonomy" id="47281"/>
    <lineage>
        <taxon>Eukaryota</taxon>
        <taxon>Viridiplantae</taxon>
        <taxon>Chlorophyta</taxon>
        <taxon>core chlorophytes</taxon>
        <taxon>Chlorophyceae</taxon>
        <taxon>CS clade</taxon>
        <taxon>Chlamydomonadales</taxon>
        <taxon>Chlamydomonadales incertae sedis</taxon>
        <taxon>Edaphochlamys</taxon>
    </lineage>
</organism>
<dbReference type="AlphaFoldDB" id="A0A836BSH4"/>
<feature type="region of interest" description="Disordered" evidence="1">
    <location>
        <begin position="412"/>
        <end position="434"/>
    </location>
</feature>
<name>A0A836BSH4_9CHLO</name>
<feature type="chain" id="PRO_5032323653" evidence="2">
    <location>
        <begin position="19"/>
        <end position="434"/>
    </location>
</feature>
<evidence type="ECO:0000313" key="3">
    <source>
        <dbReference type="EMBL" id="KAG2487137.1"/>
    </source>
</evidence>
<reference evidence="3" key="1">
    <citation type="journal article" date="2020" name="bioRxiv">
        <title>Comparative genomics of Chlamydomonas.</title>
        <authorList>
            <person name="Craig R.J."/>
            <person name="Hasan A.R."/>
            <person name="Ness R.W."/>
            <person name="Keightley P.D."/>
        </authorList>
    </citation>
    <scope>NUCLEOTIDE SEQUENCE</scope>
    <source>
        <strain evidence="3">CCAP 11/70</strain>
    </source>
</reference>
<keyword evidence="4" id="KW-1185">Reference proteome</keyword>